<dbReference type="Proteomes" id="UP000094565">
    <property type="component" value="Chromosome 1"/>
</dbReference>
<keyword evidence="5" id="KW-1185">Reference proteome</keyword>
<dbReference type="PANTHER" id="PTHR14490:SF5">
    <property type="entry name" value="PROTEIN KRI1 HOMOLOG"/>
    <property type="match status" value="1"/>
</dbReference>
<feature type="compositionally biased region" description="Acidic residues" evidence="2">
    <location>
        <begin position="48"/>
        <end position="78"/>
    </location>
</feature>
<sequence length="558" mass="65277">MARKSAAKKAKLAAQKDGNQKSATKSLPNSTDVQQEPVVDTSRKQSDNGEDEEEYDEDNSSESSSDLEDEVGDLITDEVEQGINKVLSAIKSNDKSLFDPNVKFFEDPEKAVEKLDLKKEYKPLYLKDYHRKNLLGEEQEFEDEEKPYVVEQREERDRLLNEIKKELEVSGRQENEASEEDEDDDFLKRKESERNVEAADDLPDPSENQEEFLDKFISNQAWIPKEADKEIDMEEDDEEFDEAVEQFEQAYNFRYEDPHAAEIVTYARDQATLRRGQTNSRKKQREIKKQQKLEEKQRKEKALQQKKLKKINLVTDRLMKIKREVGEGVSEDLIKKVFGEDLMNDDFNDADWDQKMSQIFDHAYYEAEVTKPTWNDDDEIMGESFENEEEHSDEESDSEIKEENISSDELETVKTEKEGSSTDKVKKNIKPKNEKQSIKETAEKIVTENSSKLLDELDEERGRAATPSDSIKFTYREVSPESFGLSNRDILIADDSQLNQFIGIKKLAPYREKDQRDRDKRKYGRQKRVGEWREKVFKDFVVKEDGDGLRFRKKRKHK</sequence>
<evidence type="ECO:0000259" key="3">
    <source>
        <dbReference type="Pfam" id="PF12936"/>
    </source>
</evidence>
<dbReference type="GO" id="GO:0005730">
    <property type="term" value="C:nucleolus"/>
    <property type="evidence" value="ECO:0007669"/>
    <property type="project" value="TreeGrafter"/>
</dbReference>
<evidence type="ECO:0000313" key="5">
    <source>
        <dbReference type="Proteomes" id="UP000094565"/>
    </source>
</evidence>
<dbReference type="EMBL" id="CP014584">
    <property type="protein sequence ID" value="ANZ73099.1"/>
    <property type="molecule type" value="Genomic_DNA"/>
</dbReference>
<feature type="region of interest" description="Disordered" evidence="2">
    <location>
        <begin position="272"/>
        <end position="301"/>
    </location>
</feature>
<evidence type="ECO:0000256" key="1">
    <source>
        <dbReference type="ARBA" id="ARBA00007473"/>
    </source>
</evidence>
<feature type="region of interest" description="Disordered" evidence="2">
    <location>
        <begin position="373"/>
        <end position="468"/>
    </location>
</feature>
<dbReference type="Pfam" id="PF05178">
    <property type="entry name" value="Kri1"/>
    <property type="match status" value="1"/>
</dbReference>
<feature type="compositionally biased region" description="Basic and acidic residues" evidence="2">
    <location>
        <begin position="186"/>
        <end position="197"/>
    </location>
</feature>
<feature type="region of interest" description="Disordered" evidence="2">
    <location>
        <begin position="166"/>
        <end position="210"/>
    </location>
</feature>
<dbReference type="Pfam" id="PF12936">
    <property type="entry name" value="Kri1_C"/>
    <property type="match status" value="1"/>
</dbReference>
<feature type="compositionally biased region" description="Acidic residues" evidence="2">
    <location>
        <begin position="198"/>
        <end position="210"/>
    </location>
</feature>
<dbReference type="AlphaFoldDB" id="A0A1B2J546"/>
<dbReference type="PANTHER" id="PTHR14490">
    <property type="entry name" value="ZINC FINGER, ZZ TYPE"/>
    <property type="match status" value="1"/>
</dbReference>
<dbReference type="OrthoDB" id="10252032at2759"/>
<feature type="compositionally biased region" description="Basic residues" evidence="2">
    <location>
        <begin position="1"/>
        <end position="11"/>
    </location>
</feature>
<dbReference type="GO" id="GO:0030686">
    <property type="term" value="C:90S preribosome"/>
    <property type="evidence" value="ECO:0007669"/>
    <property type="project" value="TreeGrafter"/>
</dbReference>
<feature type="compositionally biased region" description="Basic and acidic residues" evidence="2">
    <location>
        <begin position="166"/>
        <end position="175"/>
    </location>
</feature>
<dbReference type="InterPro" id="IPR024626">
    <property type="entry name" value="Kri1-like_C"/>
</dbReference>
<feature type="compositionally biased region" description="Polar residues" evidence="2">
    <location>
        <begin position="20"/>
        <end position="34"/>
    </location>
</feature>
<gene>
    <name evidence="4" type="ORF">ATY40_BA7500974</name>
</gene>
<comment type="similarity">
    <text evidence="1">Belongs to the KRI1 family.</text>
</comment>
<feature type="compositionally biased region" description="Basic and acidic residues" evidence="2">
    <location>
        <begin position="411"/>
        <end position="446"/>
    </location>
</feature>
<feature type="compositionally biased region" description="Acidic residues" evidence="2">
    <location>
        <begin position="375"/>
        <end position="397"/>
    </location>
</feature>
<dbReference type="InterPro" id="IPR018034">
    <property type="entry name" value="Kri1"/>
</dbReference>
<feature type="compositionally biased region" description="Acidic residues" evidence="2">
    <location>
        <begin position="176"/>
        <end position="185"/>
    </location>
</feature>
<evidence type="ECO:0000313" key="4">
    <source>
        <dbReference type="EMBL" id="ANZ73099.1"/>
    </source>
</evidence>
<proteinExistence type="inferred from homology"/>
<dbReference type="GO" id="GO:0000447">
    <property type="term" value="P:endonucleolytic cleavage in ITS1 to separate SSU-rRNA from 5.8S rRNA and LSU-rRNA from tricistronic rRNA transcript (SSU-rRNA, 5.8S rRNA, LSU-rRNA)"/>
    <property type="evidence" value="ECO:0007669"/>
    <property type="project" value="TreeGrafter"/>
</dbReference>
<protein>
    <submittedName>
        <fullName evidence="4">BA75_00974T0</fullName>
    </submittedName>
</protein>
<reference evidence="4 5" key="1">
    <citation type="submission" date="2016-02" db="EMBL/GenBank/DDBJ databases">
        <title>Comparative genomic and transcriptomic foundation for Pichia pastoris.</title>
        <authorList>
            <person name="Love K.R."/>
            <person name="Shah K.A."/>
            <person name="Whittaker C.A."/>
            <person name="Wu J."/>
            <person name="Bartlett M.C."/>
            <person name="Ma D."/>
            <person name="Leeson R.L."/>
            <person name="Priest M."/>
            <person name="Young S.K."/>
            <person name="Love J.C."/>
        </authorList>
    </citation>
    <scope>NUCLEOTIDE SEQUENCE [LARGE SCALE GENOMIC DNA]</scope>
    <source>
        <strain evidence="4 5">ATCC 28485</strain>
    </source>
</reference>
<organism evidence="4 5">
    <name type="scientific">Komagataella pastoris</name>
    <name type="common">Yeast</name>
    <name type="synonym">Pichia pastoris</name>
    <dbReference type="NCBI Taxonomy" id="4922"/>
    <lineage>
        <taxon>Eukaryota</taxon>
        <taxon>Fungi</taxon>
        <taxon>Dikarya</taxon>
        <taxon>Ascomycota</taxon>
        <taxon>Saccharomycotina</taxon>
        <taxon>Pichiomycetes</taxon>
        <taxon>Pichiales</taxon>
        <taxon>Pichiaceae</taxon>
        <taxon>Komagataella</taxon>
    </lineage>
</organism>
<feature type="compositionally biased region" description="Basic and acidic residues" evidence="2">
    <location>
        <begin position="287"/>
        <end position="301"/>
    </location>
</feature>
<evidence type="ECO:0000256" key="2">
    <source>
        <dbReference type="SAM" id="MobiDB-lite"/>
    </source>
</evidence>
<feature type="domain" description="Kri1-like C-terminal" evidence="3">
    <location>
        <begin position="443"/>
        <end position="536"/>
    </location>
</feature>
<name>A0A1B2J546_PICPA</name>
<feature type="region of interest" description="Disordered" evidence="2">
    <location>
        <begin position="1"/>
        <end position="78"/>
    </location>
</feature>
<accession>A0A1B2J546</accession>